<evidence type="ECO:0000313" key="2">
    <source>
        <dbReference type="Proteomes" id="UP000321304"/>
    </source>
</evidence>
<keyword evidence="2" id="KW-1185">Reference proteome</keyword>
<comment type="caution">
    <text evidence="1">The sequence shown here is derived from an EMBL/GenBank/DDBJ whole genome shotgun (WGS) entry which is preliminary data.</text>
</comment>
<protein>
    <submittedName>
        <fullName evidence="1">Uncharacterized protein</fullName>
    </submittedName>
</protein>
<evidence type="ECO:0000313" key="1">
    <source>
        <dbReference type="EMBL" id="TWC06908.1"/>
    </source>
</evidence>
<dbReference type="EMBL" id="VITY01000001">
    <property type="protein sequence ID" value="TWC06908.1"/>
    <property type="molecule type" value="Genomic_DNA"/>
</dbReference>
<sequence length="36" mass="3934">MMMVAALIMGAAIRPRPFCVKENRQITGFHGAGTTR</sequence>
<dbReference type="AlphaFoldDB" id="A0A560MHQ9"/>
<accession>A0A560MHQ9</accession>
<dbReference type="Proteomes" id="UP000321304">
    <property type="component" value="Unassembled WGS sequence"/>
</dbReference>
<reference evidence="1 2" key="1">
    <citation type="submission" date="2019-06" db="EMBL/GenBank/DDBJ databases">
        <title>Genomic Encyclopedia of Type Strains, Phase IV (KMG-V): Genome sequencing to study the core and pangenomes of soil and plant-associated prokaryotes.</title>
        <authorList>
            <person name="Whitman W."/>
        </authorList>
    </citation>
    <scope>NUCLEOTIDE SEQUENCE [LARGE SCALE GENOMIC DNA]</scope>
    <source>
        <strain evidence="1 2">BR 10355</strain>
    </source>
</reference>
<gene>
    <name evidence="1" type="ORF">FBZ93_101199</name>
</gene>
<proteinExistence type="predicted"/>
<name>A0A560MHQ9_9BRAD</name>
<organism evidence="1 2">
    <name type="scientific">Bradyrhizobium macuxiense</name>
    <dbReference type="NCBI Taxonomy" id="1755647"/>
    <lineage>
        <taxon>Bacteria</taxon>
        <taxon>Pseudomonadati</taxon>
        <taxon>Pseudomonadota</taxon>
        <taxon>Alphaproteobacteria</taxon>
        <taxon>Hyphomicrobiales</taxon>
        <taxon>Nitrobacteraceae</taxon>
        <taxon>Bradyrhizobium</taxon>
    </lineage>
</organism>